<evidence type="ECO:0000313" key="3">
    <source>
        <dbReference type="EMBL" id="WOL00819.1"/>
    </source>
</evidence>
<evidence type="ECO:0000259" key="2">
    <source>
        <dbReference type="Pfam" id="PF02431"/>
    </source>
</evidence>
<dbReference type="PANTHER" id="PTHR47698:SF2">
    <property type="entry name" value="FATTY-ACID-BINDING PROTEIN 3, CHLOROPLASTIC"/>
    <property type="match status" value="1"/>
</dbReference>
<evidence type="ECO:0000313" key="4">
    <source>
        <dbReference type="Proteomes" id="UP001327560"/>
    </source>
</evidence>
<dbReference type="InterPro" id="IPR036298">
    <property type="entry name" value="Chalcone_isomerase_sf"/>
</dbReference>
<dbReference type="SUPFAM" id="SSF54626">
    <property type="entry name" value="Chalcone isomerase"/>
    <property type="match status" value="1"/>
</dbReference>
<protein>
    <recommendedName>
        <fullName evidence="1">Chalcone-flavonone isomerase family protein</fullName>
    </recommendedName>
</protein>
<dbReference type="GO" id="GO:0006631">
    <property type="term" value="P:fatty acid metabolic process"/>
    <property type="evidence" value="ECO:0007669"/>
    <property type="project" value="TreeGrafter"/>
</dbReference>
<accession>A0AAQ3K2I1</accession>
<dbReference type="GO" id="GO:0005504">
    <property type="term" value="F:fatty acid binding"/>
    <property type="evidence" value="ECO:0007669"/>
    <property type="project" value="TreeGrafter"/>
</dbReference>
<reference evidence="3 4" key="1">
    <citation type="submission" date="2023-10" db="EMBL/GenBank/DDBJ databases">
        <title>Chromosome-scale genome assembly provides insights into flower coloration mechanisms of Canna indica.</title>
        <authorList>
            <person name="Li C."/>
        </authorList>
    </citation>
    <scope>NUCLEOTIDE SEQUENCE [LARGE SCALE GENOMIC DNA]</scope>
    <source>
        <tissue evidence="3">Flower</tissue>
    </source>
</reference>
<proteinExistence type="inferred from homology"/>
<evidence type="ECO:0000256" key="1">
    <source>
        <dbReference type="RuleBase" id="RU361158"/>
    </source>
</evidence>
<dbReference type="Pfam" id="PF02431">
    <property type="entry name" value="Chalcone"/>
    <property type="match status" value="1"/>
</dbReference>
<keyword evidence="4" id="KW-1185">Reference proteome</keyword>
<organism evidence="3 4">
    <name type="scientific">Canna indica</name>
    <name type="common">Indian-shot</name>
    <dbReference type="NCBI Taxonomy" id="4628"/>
    <lineage>
        <taxon>Eukaryota</taxon>
        <taxon>Viridiplantae</taxon>
        <taxon>Streptophyta</taxon>
        <taxon>Embryophyta</taxon>
        <taxon>Tracheophyta</taxon>
        <taxon>Spermatophyta</taxon>
        <taxon>Magnoliopsida</taxon>
        <taxon>Liliopsida</taxon>
        <taxon>Zingiberales</taxon>
        <taxon>Cannaceae</taxon>
        <taxon>Canna</taxon>
    </lineage>
</organism>
<sequence>MKQISSSSSKKKKNTADDESAISTFRNTFQGRDLKQGTCILLTWVEASKMLISISSTGLPADIDAEIRSMNVNWALYDGFFGGNPVSPTLKASVVEGLTMMLS</sequence>
<dbReference type="GO" id="GO:0009570">
    <property type="term" value="C:chloroplast stroma"/>
    <property type="evidence" value="ECO:0007669"/>
    <property type="project" value="TreeGrafter"/>
</dbReference>
<dbReference type="InterPro" id="IPR016088">
    <property type="entry name" value="Chalcone_isomerase_3-sand"/>
</dbReference>
<dbReference type="Proteomes" id="UP001327560">
    <property type="component" value="Chromosome 3"/>
</dbReference>
<dbReference type="AlphaFoldDB" id="A0AAQ3K2I1"/>
<name>A0AAQ3K2I1_9LILI</name>
<dbReference type="GO" id="GO:0016872">
    <property type="term" value="F:intramolecular lyase activity"/>
    <property type="evidence" value="ECO:0007669"/>
    <property type="project" value="InterPro"/>
</dbReference>
<feature type="domain" description="Chalcone isomerase" evidence="2">
    <location>
        <begin position="12"/>
        <end position="99"/>
    </location>
</feature>
<gene>
    <name evidence="3" type="ORF">Cni_G09532</name>
</gene>
<comment type="similarity">
    <text evidence="1">Belongs to the chalcone isomerase family.</text>
</comment>
<dbReference type="Gene3D" id="3.50.70.10">
    <property type="match status" value="1"/>
</dbReference>
<dbReference type="InterPro" id="IPR016087">
    <property type="entry name" value="Chalcone_isomerase"/>
</dbReference>
<dbReference type="EMBL" id="CP136892">
    <property type="protein sequence ID" value="WOL00819.1"/>
    <property type="molecule type" value="Genomic_DNA"/>
</dbReference>
<dbReference type="PANTHER" id="PTHR47698">
    <property type="entry name" value="FATTY-ACID-BINDING PROTEIN 3, CHLOROPLASTIC"/>
    <property type="match status" value="1"/>
</dbReference>